<dbReference type="GO" id="GO:0009389">
    <property type="term" value="F:dimethyl sulfoxide reductase activity"/>
    <property type="evidence" value="ECO:0007669"/>
    <property type="project" value="TreeGrafter"/>
</dbReference>
<feature type="transmembrane region" description="Helical" evidence="1">
    <location>
        <begin position="87"/>
        <end position="106"/>
    </location>
</feature>
<dbReference type="GO" id="GO:0019645">
    <property type="term" value="P:anaerobic electron transport chain"/>
    <property type="evidence" value="ECO:0007669"/>
    <property type="project" value="InterPro"/>
</dbReference>
<name>A0AAV5N8C2_9GAMM</name>
<dbReference type="GO" id="GO:0009390">
    <property type="term" value="C:dimethyl sulfoxide reductase complex"/>
    <property type="evidence" value="ECO:0007669"/>
    <property type="project" value="TreeGrafter"/>
</dbReference>
<accession>A0AAV5N8C2</accession>
<proteinExistence type="predicted"/>
<gene>
    <name evidence="2" type="ORF">SOASR030_27090</name>
</gene>
<dbReference type="PANTHER" id="PTHR38095">
    <property type="entry name" value="ANAEROBIC DIMETHYL SULFOXIDE REDUCTASE CHAIN YNFH"/>
    <property type="match status" value="1"/>
</dbReference>
<sequence>MHEWPLVIFTLLMQLAIGCVVTVWYCQTFALSGMDGDKRLAVARPAILCALVIGAIGLLASMTHLGNPMHALYTLSHVASSWMSREILFTALFMALLFLTAVVVLVKKKVPTALLALTALAGVADIFVMSAIYDNSRFILWQGWGTYAGFYGSALMMGSLLGALCMQSPLRRLAESDDAGLTVSLLRLFIVGILLATLAVIAMLAVATSGLTSSLSVGITSTAAAANVEALTIGRYVLLAVALLLTVNYAVKKRQALPGGLLSLALVVTVVGELLGRYAFFSVGG</sequence>
<dbReference type="InterPro" id="IPR007059">
    <property type="entry name" value="DmsC"/>
</dbReference>
<reference evidence="2" key="1">
    <citation type="submission" date="2022-06" db="EMBL/GenBank/DDBJ databases">
        <title>Draft genome sequences of Leminorella grimontii str. JCM5902.</title>
        <authorList>
            <person name="Wakabayashi Y."/>
            <person name="Kojima K."/>
        </authorList>
    </citation>
    <scope>NUCLEOTIDE SEQUENCE</scope>
    <source>
        <strain evidence="2">JCM 5902</strain>
    </source>
</reference>
<feature type="transmembrane region" description="Helical" evidence="1">
    <location>
        <begin position="6"/>
        <end position="26"/>
    </location>
</feature>
<dbReference type="AlphaFoldDB" id="A0AAV5N8C2"/>
<feature type="transmembrane region" description="Helical" evidence="1">
    <location>
        <begin position="46"/>
        <end position="67"/>
    </location>
</feature>
<evidence type="ECO:0000313" key="3">
    <source>
        <dbReference type="Proteomes" id="UP001058124"/>
    </source>
</evidence>
<feature type="transmembrane region" description="Helical" evidence="1">
    <location>
        <begin position="144"/>
        <end position="164"/>
    </location>
</feature>
<organism evidence="2 3">
    <name type="scientific">Leminorella grimontii</name>
    <dbReference type="NCBI Taxonomy" id="82981"/>
    <lineage>
        <taxon>Bacteria</taxon>
        <taxon>Pseudomonadati</taxon>
        <taxon>Pseudomonadota</taxon>
        <taxon>Gammaproteobacteria</taxon>
        <taxon>Enterobacterales</taxon>
        <taxon>Budviciaceae</taxon>
        <taxon>Leminorella</taxon>
    </lineage>
</organism>
<keyword evidence="1" id="KW-0812">Transmembrane</keyword>
<dbReference type="Proteomes" id="UP001058124">
    <property type="component" value="Unassembled WGS sequence"/>
</dbReference>
<protein>
    <submittedName>
        <fullName evidence="2">DMSO reductase subunit C</fullName>
    </submittedName>
</protein>
<dbReference type="RefSeq" id="WP_051155843.1">
    <property type="nucleotide sequence ID" value="NZ_BRLH01000007.1"/>
</dbReference>
<feature type="transmembrane region" description="Helical" evidence="1">
    <location>
        <begin position="233"/>
        <end position="251"/>
    </location>
</feature>
<evidence type="ECO:0000256" key="1">
    <source>
        <dbReference type="SAM" id="Phobius"/>
    </source>
</evidence>
<keyword evidence="1" id="KW-0472">Membrane</keyword>
<dbReference type="EMBL" id="BRLH01000007">
    <property type="protein sequence ID" value="GKX56597.1"/>
    <property type="molecule type" value="Genomic_DNA"/>
</dbReference>
<feature type="transmembrane region" description="Helical" evidence="1">
    <location>
        <begin position="113"/>
        <end position="132"/>
    </location>
</feature>
<evidence type="ECO:0000313" key="2">
    <source>
        <dbReference type="EMBL" id="GKX56597.1"/>
    </source>
</evidence>
<keyword evidence="3" id="KW-1185">Reference proteome</keyword>
<keyword evidence="1" id="KW-1133">Transmembrane helix</keyword>
<feature type="transmembrane region" description="Helical" evidence="1">
    <location>
        <begin position="185"/>
        <end position="207"/>
    </location>
</feature>
<feature type="transmembrane region" description="Helical" evidence="1">
    <location>
        <begin position="260"/>
        <end position="280"/>
    </location>
</feature>
<dbReference type="GO" id="GO:0005886">
    <property type="term" value="C:plasma membrane"/>
    <property type="evidence" value="ECO:0007669"/>
    <property type="project" value="TreeGrafter"/>
</dbReference>
<dbReference type="Pfam" id="PF04976">
    <property type="entry name" value="DmsC"/>
    <property type="match status" value="1"/>
</dbReference>
<comment type="caution">
    <text evidence="2">The sequence shown here is derived from an EMBL/GenBank/DDBJ whole genome shotgun (WGS) entry which is preliminary data.</text>
</comment>
<dbReference type="PANTHER" id="PTHR38095:SF2">
    <property type="entry name" value="ANAEROBIC DIMETHYL SULFOXIDE REDUCTASE CHAIN C"/>
    <property type="match status" value="1"/>
</dbReference>